<gene>
    <name evidence="1" type="ORF">JHT90_06775</name>
</gene>
<dbReference type="Pfam" id="PF11863">
    <property type="entry name" value="DUF3383"/>
    <property type="match status" value="1"/>
</dbReference>
<evidence type="ECO:0000313" key="2">
    <source>
        <dbReference type="Proteomes" id="UP000595278"/>
    </source>
</evidence>
<keyword evidence="2" id="KW-1185">Reference proteome</keyword>
<accession>A0A974RY55</accession>
<dbReference type="RefSeq" id="WP_201095450.1">
    <property type="nucleotide sequence ID" value="NZ_CP067393.1"/>
</dbReference>
<proteinExistence type="predicted"/>
<protein>
    <submittedName>
        <fullName evidence="1">DUF3383 domain-containing protein</fullName>
    </submittedName>
</protein>
<dbReference type="InterPro" id="IPR021808">
    <property type="entry name" value="DUF3383"/>
</dbReference>
<dbReference type="KEGG" id="eaz:JHT90_06775"/>
<dbReference type="Proteomes" id="UP000595278">
    <property type="component" value="Chromosome"/>
</dbReference>
<evidence type="ECO:0000313" key="1">
    <source>
        <dbReference type="EMBL" id="QQP86943.1"/>
    </source>
</evidence>
<dbReference type="AlphaFoldDB" id="A0A974RY55"/>
<organism evidence="1 2">
    <name type="scientific">Entomomonas asaccharolytica</name>
    <dbReference type="NCBI Taxonomy" id="2785331"/>
    <lineage>
        <taxon>Bacteria</taxon>
        <taxon>Pseudomonadati</taxon>
        <taxon>Pseudomonadota</taxon>
        <taxon>Gammaproteobacteria</taxon>
        <taxon>Pseudomonadales</taxon>
        <taxon>Pseudomonadaceae</taxon>
        <taxon>Entomomonas</taxon>
    </lineage>
</organism>
<sequence length="499" mass="54999">MSLSLNNIVNVQLNITPTAPLRNNFGMMALFTPEIGEVFKDQNTLYQIYTSQQSIELDFGVSSETAKASSYFWMQSPKPKQMMVARWIRNDVNIDAVKASLRGTPLLTDLSTLKQITNGCMTVSINGADSVIQDIDLSEATDFADVALIINNQLPHSQVEMRFDSVGNRFIIEAVTAGVAIKLSYVKQGEAVGTYIGSLLRLENGMAQLVAGADAVTLAKQTLAEAMSALNNKTSNWWAATCAVSLTDDEIVSGANWIMATDKKMFGVTTQNPDHIENTSSNIFKDFYDRQMYRVVALYDKNDHYAITSFLARGMSVNFSAQNSTLTMKFKQLPGITPDDLTETEAAKCKALGINFYTYYDQSAMVAEGTVCGGRFFDEVHILDWFVDAVQKQVFTTLYRSPTKIPLTDFGTERINSAIKSVCREGVNNGAFAAGVWNGDPFGTLNTGDYLDEGFYVWSDTTDNLTSSDREQRKAPPSQVALKMAGAIHSVDVIVNFDR</sequence>
<dbReference type="EMBL" id="CP067393">
    <property type="protein sequence ID" value="QQP86943.1"/>
    <property type="molecule type" value="Genomic_DNA"/>
</dbReference>
<name>A0A974RY55_9GAMM</name>
<reference evidence="1 2" key="1">
    <citation type="submission" date="2021-01" db="EMBL/GenBank/DDBJ databases">
        <title>Entomomonas sp. F2A isolated from a house cricket (Acheta domesticus).</title>
        <authorList>
            <person name="Spergser J."/>
            <person name="Busse H.-J."/>
        </authorList>
    </citation>
    <scope>NUCLEOTIDE SEQUENCE [LARGE SCALE GENOMIC DNA]</scope>
    <source>
        <strain evidence="1 2">F2A</strain>
    </source>
</reference>